<dbReference type="BioCyc" id="MHAE859194:G1GR7-478-MONOMER"/>
<evidence type="ECO:0000313" key="2">
    <source>
        <dbReference type="Proteomes" id="UP000007952"/>
    </source>
</evidence>
<proteinExistence type="predicted"/>
<evidence type="ECO:0000313" key="1">
    <source>
        <dbReference type="EMBL" id="AEG72760.1"/>
    </source>
</evidence>
<dbReference type="AlphaFoldDB" id="F6FHM1"/>
<sequence length="211" mass="23065">MVSKAGMAAAGALGAGTAVYAGYEYVLKSKDEIKKVTIGEEWESFLLSAETSDKWASRATRLSSADDNSLVKELQSLKPKTSQEHLKNWCSQAATKTYSEASALYLDNVRSYCTFYIEDKLPEGYIKASEEWSGANERLKGVKSDTDLSEQMKAIKGELTKQGNTNNDALKNWCSGVYVKPFLGEDNQDFKDAKSYCSKVTASTSSAAPQA</sequence>
<protein>
    <submittedName>
        <fullName evidence="1">Uncharacterized protein</fullName>
    </submittedName>
</protein>
<dbReference type="KEGG" id="mhf:MHF_0488"/>
<reference key="2">
    <citation type="submission" date="2011-05" db="EMBL/GenBank/DDBJ databases">
        <title>The Genome of Mycoplasma haemofelis Strain Ohio2, a pathogenic hemoplasma of the cat.</title>
        <authorList>
            <person name="Santos A.P."/>
            <person name="Guimaraes A.M.S."/>
            <person name="SanMiguel P.J."/>
            <person name="Martin S.W."/>
            <person name="Messick J.B."/>
        </authorList>
    </citation>
    <scope>NUCLEOTIDE SEQUENCE</scope>
    <source>
        <strain>Ohio2</strain>
    </source>
</reference>
<gene>
    <name evidence="1" type="ordered locus">MHF_0488</name>
</gene>
<accession>F6FHM1</accession>
<dbReference type="STRING" id="859194.MHF_0488"/>
<name>F6FHM1_MYCHI</name>
<reference evidence="1 2" key="1">
    <citation type="journal article" date="2011" name="J. Bacteriol.">
        <title>Complete genome sequences of two hemotropic Mycoplasmas, Mycoplasma haemofelis strain Ohio2 and Mycoplasma suis strain Illinois.</title>
        <authorList>
            <person name="Messick J.B."/>
            <person name="Santos A.P."/>
            <person name="Guimaraes A.M."/>
        </authorList>
    </citation>
    <scope>NUCLEOTIDE SEQUENCE [LARGE SCALE GENOMIC DNA]</scope>
    <source>
        <strain evidence="1 2">Ohio2</strain>
    </source>
</reference>
<dbReference type="HOGENOM" id="CLU_087258_1_0_14"/>
<dbReference type="EMBL" id="CP002808">
    <property type="protein sequence ID" value="AEG72760.1"/>
    <property type="molecule type" value="Genomic_DNA"/>
</dbReference>
<organism evidence="1 2">
    <name type="scientific">Mycoplasma haemofelis (strain Ohio2)</name>
    <dbReference type="NCBI Taxonomy" id="859194"/>
    <lineage>
        <taxon>Bacteria</taxon>
        <taxon>Bacillati</taxon>
        <taxon>Mycoplasmatota</taxon>
        <taxon>Mollicutes</taxon>
        <taxon>Mycoplasmataceae</taxon>
        <taxon>Mycoplasma</taxon>
    </lineage>
</organism>
<dbReference type="Proteomes" id="UP000007952">
    <property type="component" value="Chromosome"/>
</dbReference>